<evidence type="ECO:0000313" key="2">
    <source>
        <dbReference type="Proteomes" id="UP001233172"/>
    </source>
</evidence>
<organism evidence="1 2">
    <name type="scientific">Biomphalaria pfeifferi</name>
    <name type="common">Bloodfluke planorb</name>
    <name type="synonym">Freshwater snail</name>
    <dbReference type="NCBI Taxonomy" id="112525"/>
    <lineage>
        <taxon>Eukaryota</taxon>
        <taxon>Metazoa</taxon>
        <taxon>Spiralia</taxon>
        <taxon>Lophotrochozoa</taxon>
        <taxon>Mollusca</taxon>
        <taxon>Gastropoda</taxon>
        <taxon>Heterobranchia</taxon>
        <taxon>Euthyneura</taxon>
        <taxon>Panpulmonata</taxon>
        <taxon>Hygrophila</taxon>
        <taxon>Lymnaeoidea</taxon>
        <taxon>Planorbidae</taxon>
        <taxon>Biomphalaria</taxon>
    </lineage>
</organism>
<gene>
    <name evidence="1" type="ORF">Bpfe_003720</name>
</gene>
<sequence length="103" mass="11799">MDGSSYAAETSAEGYIKATVIYPNGTKNCRQLPLMDEDGDDMKISEIKTMLFDALPDYNPKDYNLVLIKDEGRFIAADTEGITDYFDQIYKDKYTITFEKREN</sequence>
<reference evidence="1" key="2">
    <citation type="submission" date="2023-04" db="EMBL/GenBank/DDBJ databases">
        <authorList>
            <person name="Bu L."/>
            <person name="Lu L."/>
            <person name="Laidemitt M.R."/>
            <person name="Zhang S.M."/>
            <person name="Mutuku M."/>
            <person name="Mkoji G."/>
            <person name="Steinauer M."/>
            <person name="Loker E.S."/>
        </authorList>
    </citation>
    <scope>NUCLEOTIDE SEQUENCE</scope>
    <source>
        <strain evidence="1">KasaAsao</strain>
        <tissue evidence="1">Whole Snail</tissue>
    </source>
</reference>
<keyword evidence="2" id="KW-1185">Reference proteome</keyword>
<dbReference type="Proteomes" id="UP001233172">
    <property type="component" value="Unassembled WGS sequence"/>
</dbReference>
<reference evidence="1" key="1">
    <citation type="journal article" date="2023" name="PLoS Negl. Trop. Dis.">
        <title>A genome sequence for Biomphalaria pfeifferi, the major vector snail for the human-infecting parasite Schistosoma mansoni.</title>
        <authorList>
            <person name="Bu L."/>
            <person name="Lu L."/>
            <person name="Laidemitt M.R."/>
            <person name="Zhang S.M."/>
            <person name="Mutuku M."/>
            <person name="Mkoji G."/>
            <person name="Steinauer M."/>
            <person name="Loker E.S."/>
        </authorList>
    </citation>
    <scope>NUCLEOTIDE SEQUENCE</scope>
    <source>
        <strain evidence="1">KasaAsao</strain>
    </source>
</reference>
<dbReference type="EMBL" id="JASAOG010000009">
    <property type="protein sequence ID" value="KAK0066985.1"/>
    <property type="molecule type" value="Genomic_DNA"/>
</dbReference>
<dbReference type="AlphaFoldDB" id="A0AAD8C650"/>
<protein>
    <submittedName>
        <fullName evidence="1">Uncharacterized protein</fullName>
    </submittedName>
</protein>
<proteinExistence type="predicted"/>
<comment type="caution">
    <text evidence="1">The sequence shown here is derived from an EMBL/GenBank/DDBJ whole genome shotgun (WGS) entry which is preliminary data.</text>
</comment>
<accession>A0AAD8C650</accession>
<evidence type="ECO:0000313" key="1">
    <source>
        <dbReference type="EMBL" id="KAK0066985.1"/>
    </source>
</evidence>
<name>A0AAD8C650_BIOPF</name>